<dbReference type="Gene3D" id="3.40.50.620">
    <property type="entry name" value="HUPs"/>
    <property type="match status" value="1"/>
</dbReference>
<proteinExistence type="predicted"/>
<dbReference type="Proteomes" id="UP000028058">
    <property type="component" value="Unassembled WGS sequence"/>
</dbReference>
<evidence type="ECO:0000313" key="1">
    <source>
        <dbReference type="EMBL" id="RKM90990.1"/>
    </source>
</evidence>
<comment type="caution">
    <text evidence="1">The sequence shown here is derived from an EMBL/GenBank/DDBJ whole genome shotgun (WGS) entry which is preliminary data.</text>
</comment>
<dbReference type="AlphaFoldDB" id="A0A3M8EU60"/>
<reference evidence="1 2" key="1">
    <citation type="journal article" date="2014" name="Genome Announc.">
        <title>Draft Genome Sequence of Streptomyces fradiae ATCC 19609, a Strain Highly Sensitive to Antibiotics.</title>
        <authorList>
            <person name="Bekker O.B."/>
            <person name="Klimina K.M."/>
            <person name="Vatlin A.A."/>
            <person name="Zakharevich N.V."/>
            <person name="Kasianov A.S."/>
            <person name="Danilenko V.N."/>
        </authorList>
    </citation>
    <scope>NUCLEOTIDE SEQUENCE [LARGE SCALE GENOMIC DNA]</scope>
    <source>
        <strain evidence="1 2">ATCC 19609</strain>
    </source>
</reference>
<accession>A0A3M8EU60</accession>
<name>A0A3M8EU60_9ACTN</name>
<gene>
    <name evidence="1" type="ORF">SFRA_030415</name>
</gene>
<dbReference type="InterPro" id="IPR014729">
    <property type="entry name" value="Rossmann-like_a/b/a_fold"/>
</dbReference>
<evidence type="ECO:0000313" key="2">
    <source>
        <dbReference type="Proteomes" id="UP000028058"/>
    </source>
</evidence>
<dbReference type="OrthoDB" id="1032766at2"/>
<sequence>MDEELTLFPAPPPVQYRDPDRHVIQFSGGVGSALTALTIRERVGPSRMTLLIANTQVEDSDLWRFAEDLSRLIEVPLVIVEDGRDPWQLFHDVGFLGNNMFAPCTKYLKQIPCRNWMAKHAPPETSIAYVGIEPTKKDRTRAQSITRKWAPWRVEFPLLDGPDRPKEDLLDELRAHGLKPPRLYEMGFPHNNCGGSCIRAGQGQWKLLLDVFPERFARAEREEEAFRSDRQKNVAILKRTRDKVTRPFPLAELRREHQVENAQSNMTAT</sequence>
<organism evidence="1 2">
    <name type="scientific">Streptomyces xinghaiensis</name>
    <dbReference type="NCBI Taxonomy" id="1038928"/>
    <lineage>
        <taxon>Bacteria</taxon>
        <taxon>Bacillati</taxon>
        <taxon>Actinomycetota</taxon>
        <taxon>Actinomycetes</taxon>
        <taxon>Kitasatosporales</taxon>
        <taxon>Streptomycetaceae</taxon>
        <taxon>Streptomyces</taxon>
    </lineage>
</organism>
<dbReference type="SUPFAM" id="SSF52402">
    <property type="entry name" value="Adenine nucleotide alpha hydrolases-like"/>
    <property type="match status" value="1"/>
</dbReference>
<evidence type="ECO:0008006" key="3">
    <source>
        <dbReference type="Google" id="ProtNLM"/>
    </source>
</evidence>
<protein>
    <recommendedName>
        <fullName evidence="3">Phosphoadenosine phosphosulphate reductase domain-containing protein</fullName>
    </recommendedName>
</protein>
<dbReference type="EMBL" id="JNAD02000020">
    <property type="protein sequence ID" value="RKM90990.1"/>
    <property type="molecule type" value="Genomic_DNA"/>
</dbReference>
<keyword evidence="2" id="KW-1185">Reference proteome</keyword>